<comment type="similarity">
    <text evidence="1">Belongs to the aldolase class II family.</text>
</comment>
<dbReference type="Gene3D" id="3.40.225.10">
    <property type="entry name" value="Class II aldolase/adducin N-terminal domain"/>
    <property type="match status" value="1"/>
</dbReference>
<dbReference type="Pfam" id="PF00596">
    <property type="entry name" value="Aldolase_II"/>
    <property type="match status" value="1"/>
</dbReference>
<keyword evidence="4" id="KW-1185">Reference proteome</keyword>
<dbReference type="EMBL" id="JAJAUY010000085">
    <property type="protein sequence ID" value="MCB5181679.1"/>
    <property type="molecule type" value="Genomic_DNA"/>
</dbReference>
<name>A0ABS8BAP8_9ACTN</name>
<proteinExistence type="inferred from homology"/>
<dbReference type="InterPro" id="IPR051017">
    <property type="entry name" value="Aldolase-II_Adducin_sf"/>
</dbReference>
<evidence type="ECO:0000256" key="1">
    <source>
        <dbReference type="ARBA" id="ARBA00037961"/>
    </source>
</evidence>
<evidence type="ECO:0000313" key="4">
    <source>
        <dbReference type="Proteomes" id="UP001199054"/>
    </source>
</evidence>
<dbReference type="SMART" id="SM01007">
    <property type="entry name" value="Aldolase_II"/>
    <property type="match status" value="1"/>
</dbReference>
<organism evidence="3 4">
    <name type="scientific">Streptomyces antimicrobicus</name>
    <dbReference type="NCBI Taxonomy" id="2883108"/>
    <lineage>
        <taxon>Bacteria</taxon>
        <taxon>Bacillati</taxon>
        <taxon>Actinomycetota</taxon>
        <taxon>Actinomycetes</taxon>
        <taxon>Kitasatosporales</taxon>
        <taxon>Streptomycetaceae</taxon>
        <taxon>Streptomyces</taxon>
    </lineage>
</organism>
<comment type="caution">
    <text evidence="3">The sequence shown here is derived from an EMBL/GenBank/DDBJ whole genome shotgun (WGS) entry which is preliminary data.</text>
</comment>
<gene>
    <name evidence="3" type="ORF">LG632_20130</name>
</gene>
<feature type="domain" description="Class II aldolase/adducin N-terminal" evidence="2">
    <location>
        <begin position="33"/>
        <end position="209"/>
    </location>
</feature>
<evidence type="ECO:0000259" key="2">
    <source>
        <dbReference type="SMART" id="SM01007"/>
    </source>
</evidence>
<dbReference type="SUPFAM" id="SSF53639">
    <property type="entry name" value="AraD/HMP-PK domain-like"/>
    <property type="match status" value="1"/>
</dbReference>
<protein>
    <submittedName>
        <fullName evidence="3">Class II aldolase/adducin family protein</fullName>
    </submittedName>
</protein>
<dbReference type="Proteomes" id="UP001199054">
    <property type="component" value="Unassembled WGS sequence"/>
</dbReference>
<dbReference type="InterPro" id="IPR036409">
    <property type="entry name" value="Aldolase_II/adducin_N_sf"/>
</dbReference>
<accession>A0ABS8BAP8</accession>
<dbReference type="InterPro" id="IPR001303">
    <property type="entry name" value="Aldolase_II/adducin_N"/>
</dbReference>
<sequence>MAQQPAPIPAERLDVALPPVFATVEEERDDRKERLVQALRVFAERGFGEDVEGHLTARDPEYSDCYWVNPFAMSFTRVTPEDLLLVDGEGRVVHGARRVNELAFAVHAAVHRARPEVVAVAHAPTVHGLALAALGEGLAPISQEACAFYEDHAVLDRYAEPVDRGAVAGALGGRKALVLRGRGLLTVGTYVDAAAWWLVAMERAAGVQLLARAAGRPRPVDHRSALATRERFGTDLAGWVNFQPLRQRLASTS</sequence>
<dbReference type="PANTHER" id="PTHR10672">
    <property type="entry name" value="ADDUCIN"/>
    <property type="match status" value="1"/>
</dbReference>
<dbReference type="NCBIfam" id="NF004855">
    <property type="entry name" value="PRK06208.1"/>
    <property type="match status" value="1"/>
</dbReference>
<dbReference type="PANTHER" id="PTHR10672:SF3">
    <property type="entry name" value="PROTEIN HU-LI TAI SHAO"/>
    <property type="match status" value="1"/>
</dbReference>
<reference evidence="3 4" key="1">
    <citation type="submission" date="2021-10" db="EMBL/GenBank/DDBJ databases">
        <title>Streptomyces sp. strain SMC 277, a novel streptomycete isolated from soil.</title>
        <authorList>
            <person name="Chanama M."/>
        </authorList>
    </citation>
    <scope>NUCLEOTIDE SEQUENCE [LARGE SCALE GENOMIC DNA]</scope>
    <source>
        <strain evidence="3 4">SMC 277</strain>
    </source>
</reference>
<evidence type="ECO:0000313" key="3">
    <source>
        <dbReference type="EMBL" id="MCB5181679.1"/>
    </source>
</evidence>